<dbReference type="PROSITE" id="PS51318">
    <property type="entry name" value="TAT"/>
    <property type="match status" value="1"/>
</dbReference>
<feature type="chain" id="PRO_5040839630" evidence="1">
    <location>
        <begin position="33"/>
        <end position="176"/>
    </location>
</feature>
<keyword evidence="4" id="KW-1185">Reference proteome</keyword>
<dbReference type="AlphaFoldDB" id="A0A9Y2N0A8"/>
<evidence type="ECO:0000313" key="4">
    <source>
        <dbReference type="Proteomes" id="UP001236014"/>
    </source>
</evidence>
<proteinExistence type="predicted"/>
<dbReference type="InterPro" id="IPR006311">
    <property type="entry name" value="TAT_signal"/>
</dbReference>
<feature type="domain" description="DUF4232" evidence="2">
    <location>
        <begin position="39"/>
        <end position="155"/>
    </location>
</feature>
<name>A0A9Y2N0A8_9PSEU</name>
<keyword evidence="1" id="KW-0732">Signal</keyword>
<dbReference type="RefSeq" id="WP_285972490.1">
    <property type="nucleotide sequence ID" value="NZ_CP127294.1"/>
</dbReference>
<organism evidence="3 4">
    <name type="scientific">Amycolatopsis carbonis</name>
    <dbReference type="NCBI Taxonomy" id="715471"/>
    <lineage>
        <taxon>Bacteria</taxon>
        <taxon>Bacillati</taxon>
        <taxon>Actinomycetota</taxon>
        <taxon>Actinomycetes</taxon>
        <taxon>Pseudonocardiales</taxon>
        <taxon>Pseudonocardiaceae</taxon>
        <taxon>Amycolatopsis</taxon>
    </lineage>
</organism>
<protein>
    <submittedName>
        <fullName evidence="3">DUF4232 domain-containing protein</fullName>
    </submittedName>
</protein>
<reference evidence="3 4" key="1">
    <citation type="submission" date="2023-06" db="EMBL/GenBank/DDBJ databases">
        <authorList>
            <person name="Oyuntsetseg B."/>
            <person name="Kim S.B."/>
        </authorList>
    </citation>
    <scope>NUCLEOTIDE SEQUENCE [LARGE SCALE GENOMIC DNA]</scope>
    <source>
        <strain evidence="3 4">2-15</strain>
    </source>
</reference>
<accession>A0A9Y2N0A8</accession>
<dbReference type="Pfam" id="PF14016">
    <property type="entry name" value="DUF4232"/>
    <property type="match status" value="1"/>
</dbReference>
<dbReference type="EMBL" id="CP127294">
    <property type="protein sequence ID" value="WIX81909.1"/>
    <property type="molecule type" value="Genomic_DNA"/>
</dbReference>
<evidence type="ECO:0000313" key="3">
    <source>
        <dbReference type="EMBL" id="WIX81909.1"/>
    </source>
</evidence>
<dbReference type="InterPro" id="IPR025326">
    <property type="entry name" value="DUF4232"/>
</dbReference>
<feature type="signal peptide" evidence="1">
    <location>
        <begin position="1"/>
        <end position="32"/>
    </location>
</feature>
<gene>
    <name evidence="3" type="ORF">QRX50_14670</name>
</gene>
<dbReference type="KEGG" id="acab:QRX50_14670"/>
<sequence length="176" mass="17623">MTSTLRRAATITALAGAAAASVAFLGAGTASAMPTDFRCTAAQVDTTVVAGDPGAGQRYANVVFTAKPGESCNFQGALPVSFTGADGVTVTPEAGSSDAPLVTIADGQQATMLLHWSGIEAPERQVQPSAVTITAPGTTTPRGDTSDPQITLPWDQSPLDASAEAHNVTVGPVIAA</sequence>
<evidence type="ECO:0000259" key="2">
    <source>
        <dbReference type="Pfam" id="PF14016"/>
    </source>
</evidence>
<evidence type="ECO:0000256" key="1">
    <source>
        <dbReference type="SAM" id="SignalP"/>
    </source>
</evidence>
<dbReference type="Proteomes" id="UP001236014">
    <property type="component" value="Chromosome"/>
</dbReference>